<feature type="compositionally biased region" description="Polar residues" evidence="1">
    <location>
        <begin position="18"/>
        <end position="28"/>
    </location>
</feature>
<dbReference type="Proteomes" id="UP000060787">
    <property type="component" value="Chromosome"/>
</dbReference>
<organism evidence="2 3">
    <name type="scientific">Lysobacter antibioticus</name>
    <dbReference type="NCBI Taxonomy" id="84531"/>
    <lineage>
        <taxon>Bacteria</taxon>
        <taxon>Pseudomonadati</taxon>
        <taxon>Pseudomonadota</taxon>
        <taxon>Gammaproteobacteria</taxon>
        <taxon>Lysobacterales</taxon>
        <taxon>Lysobacteraceae</taxon>
        <taxon>Lysobacter</taxon>
    </lineage>
</organism>
<dbReference type="EMBL" id="CP011129">
    <property type="protein sequence ID" value="ALN81699.1"/>
    <property type="molecule type" value="Genomic_DNA"/>
</dbReference>
<evidence type="ECO:0000256" key="1">
    <source>
        <dbReference type="SAM" id="MobiDB-lite"/>
    </source>
</evidence>
<gene>
    <name evidence="2" type="ORF">LA76x_3577</name>
</gene>
<dbReference type="AlphaFoldDB" id="A0A0S2E1X3"/>
<dbReference type="KEGG" id="lab:LA76x_3577"/>
<protein>
    <submittedName>
        <fullName evidence="2">Uncharacterized protein</fullName>
    </submittedName>
</protein>
<evidence type="ECO:0000313" key="3">
    <source>
        <dbReference type="Proteomes" id="UP000060787"/>
    </source>
</evidence>
<proteinExistence type="predicted"/>
<sequence>MGEPQALALALPSKRSENISSAQSTPVQKTLPRYPRTS</sequence>
<keyword evidence="3" id="KW-1185">Reference proteome</keyword>
<accession>A0A0S2E1X3</accession>
<name>A0A0S2E1X3_LYSAN</name>
<dbReference type="KEGG" id="laq:GLA29479_3876"/>
<evidence type="ECO:0000313" key="2">
    <source>
        <dbReference type="EMBL" id="ALN81699.1"/>
    </source>
</evidence>
<feature type="region of interest" description="Disordered" evidence="1">
    <location>
        <begin position="1"/>
        <end position="38"/>
    </location>
</feature>
<dbReference type="PATRIC" id="fig|84531.7.peg.3798"/>
<dbReference type="STRING" id="84531.LA76x_3577"/>
<reference evidence="2 3" key="1">
    <citation type="journal article" date="2015" name="BMC Genomics">
        <title>Comparative genomics and metabolic profiling of the genus Lysobacter.</title>
        <authorList>
            <person name="de Bruijn I."/>
            <person name="Cheng X."/>
            <person name="de Jager V."/>
            <person name="Exposito R.G."/>
            <person name="Watrous J."/>
            <person name="Patel N."/>
            <person name="Postma J."/>
            <person name="Dorrestein P.C."/>
            <person name="Kobayashi D."/>
            <person name="Raaijmakers J.M."/>
        </authorList>
    </citation>
    <scope>NUCLEOTIDE SEQUENCE [LARGE SCALE GENOMIC DNA]</scope>
    <source>
        <strain evidence="2 3">76</strain>
    </source>
</reference>